<accession>A0A4Y7TAV2</accession>
<dbReference type="OrthoDB" id="504689at2759"/>
<gene>
    <name evidence="3" type="ORF">FA13DRAFT_1709918</name>
</gene>
<dbReference type="GO" id="GO:0010181">
    <property type="term" value="F:FMN binding"/>
    <property type="evidence" value="ECO:0007669"/>
    <property type="project" value="InterPro"/>
</dbReference>
<dbReference type="PANTHER" id="PTHR30546">
    <property type="entry name" value="FLAVODOXIN-RELATED PROTEIN WRBA-RELATED"/>
    <property type="match status" value="1"/>
</dbReference>
<name>A0A4Y7TAV2_COPMI</name>
<dbReference type="Pfam" id="PF03358">
    <property type="entry name" value="FMN_red"/>
    <property type="match status" value="1"/>
</dbReference>
<protein>
    <submittedName>
        <fullName evidence="3">NADH-quinone oxidoreductase</fullName>
    </submittedName>
</protein>
<evidence type="ECO:0000256" key="1">
    <source>
        <dbReference type="ARBA" id="ARBA00006961"/>
    </source>
</evidence>
<dbReference type="InterPro" id="IPR008254">
    <property type="entry name" value="Flavodoxin/NO_synth"/>
</dbReference>
<comment type="caution">
    <text evidence="3">The sequence shown here is derived from an EMBL/GenBank/DDBJ whole genome shotgun (WGS) entry which is preliminary data.</text>
</comment>
<sequence length="195" mass="20774">MSSPRVAIIIYSMYGHIAKLAMAEKAGIEKAGGKADILQVPETLAKEVLDKMNAPAKSDFPIATPDDLPNYDAYLFGVPTRYGNFPAQWKAFWDATGQLWVAGSLAGKYAGMFVSTASLGACPHSPITGLSSFLSGYAHAFDLQNNLEEVHGGSPWGAGTIAGGTGARQPSELELECAKRQGTAFWNIVSKVKFD</sequence>
<dbReference type="Proteomes" id="UP000298030">
    <property type="component" value="Unassembled WGS sequence"/>
</dbReference>
<dbReference type="InterPro" id="IPR029039">
    <property type="entry name" value="Flavoprotein-like_sf"/>
</dbReference>
<dbReference type="SUPFAM" id="SSF52218">
    <property type="entry name" value="Flavoproteins"/>
    <property type="match status" value="1"/>
</dbReference>
<reference evidence="3 4" key="1">
    <citation type="journal article" date="2019" name="Nat. Ecol. Evol.">
        <title>Megaphylogeny resolves global patterns of mushroom evolution.</title>
        <authorList>
            <person name="Varga T."/>
            <person name="Krizsan K."/>
            <person name="Foldi C."/>
            <person name="Dima B."/>
            <person name="Sanchez-Garcia M."/>
            <person name="Sanchez-Ramirez S."/>
            <person name="Szollosi G.J."/>
            <person name="Szarkandi J.G."/>
            <person name="Papp V."/>
            <person name="Albert L."/>
            <person name="Andreopoulos W."/>
            <person name="Angelini C."/>
            <person name="Antonin V."/>
            <person name="Barry K.W."/>
            <person name="Bougher N.L."/>
            <person name="Buchanan P."/>
            <person name="Buyck B."/>
            <person name="Bense V."/>
            <person name="Catcheside P."/>
            <person name="Chovatia M."/>
            <person name="Cooper J."/>
            <person name="Damon W."/>
            <person name="Desjardin D."/>
            <person name="Finy P."/>
            <person name="Geml J."/>
            <person name="Haridas S."/>
            <person name="Hughes K."/>
            <person name="Justo A."/>
            <person name="Karasinski D."/>
            <person name="Kautmanova I."/>
            <person name="Kiss B."/>
            <person name="Kocsube S."/>
            <person name="Kotiranta H."/>
            <person name="LaButti K.M."/>
            <person name="Lechner B.E."/>
            <person name="Liimatainen K."/>
            <person name="Lipzen A."/>
            <person name="Lukacs Z."/>
            <person name="Mihaltcheva S."/>
            <person name="Morgado L.N."/>
            <person name="Niskanen T."/>
            <person name="Noordeloos M.E."/>
            <person name="Ohm R.A."/>
            <person name="Ortiz-Santana B."/>
            <person name="Ovrebo C."/>
            <person name="Racz N."/>
            <person name="Riley R."/>
            <person name="Savchenko A."/>
            <person name="Shiryaev A."/>
            <person name="Soop K."/>
            <person name="Spirin V."/>
            <person name="Szebenyi C."/>
            <person name="Tomsovsky M."/>
            <person name="Tulloss R.E."/>
            <person name="Uehling J."/>
            <person name="Grigoriev I.V."/>
            <person name="Vagvolgyi C."/>
            <person name="Papp T."/>
            <person name="Martin F.M."/>
            <person name="Miettinen O."/>
            <person name="Hibbett D.S."/>
            <person name="Nagy L.G."/>
        </authorList>
    </citation>
    <scope>NUCLEOTIDE SEQUENCE [LARGE SCALE GENOMIC DNA]</scope>
    <source>
        <strain evidence="3 4">FP101781</strain>
    </source>
</reference>
<dbReference type="PROSITE" id="PS50902">
    <property type="entry name" value="FLAVODOXIN_LIKE"/>
    <property type="match status" value="1"/>
</dbReference>
<evidence type="ECO:0000313" key="3">
    <source>
        <dbReference type="EMBL" id="TEB31064.1"/>
    </source>
</evidence>
<dbReference type="EMBL" id="QPFP01000020">
    <property type="protein sequence ID" value="TEB31064.1"/>
    <property type="molecule type" value="Genomic_DNA"/>
</dbReference>
<organism evidence="3 4">
    <name type="scientific">Coprinellus micaceus</name>
    <name type="common">Glistening ink-cap mushroom</name>
    <name type="synonym">Coprinus micaceus</name>
    <dbReference type="NCBI Taxonomy" id="71717"/>
    <lineage>
        <taxon>Eukaryota</taxon>
        <taxon>Fungi</taxon>
        <taxon>Dikarya</taxon>
        <taxon>Basidiomycota</taxon>
        <taxon>Agaricomycotina</taxon>
        <taxon>Agaricomycetes</taxon>
        <taxon>Agaricomycetidae</taxon>
        <taxon>Agaricales</taxon>
        <taxon>Agaricineae</taxon>
        <taxon>Psathyrellaceae</taxon>
        <taxon>Coprinellus</taxon>
    </lineage>
</organism>
<dbReference type="Gene3D" id="3.40.50.360">
    <property type="match status" value="1"/>
</dbReference>
<dbReference type="NCBIfam" id="NF002999">
    <property type="entry name" value="PRK03767.1"/>
    <property type="match status" value="1"/>
</dbReference>
<dbReference type="InterPro" id="IPR010089">
    <property type="entry name" value="Flavoprotein_WrbA-like"/>
</dbReference>
<keyword evidence="4" id="KW-1185">Reference proteome</keyword>
<comment type="similarity">
    <text evidence="1">Belongs to the WrbA family.</text>
</comment>
<dbReference type="GO" id="GO:0016020">
    <property type="term" value="C:membrane"/>
    <property type="evidence" value="ECO:0007669"/>
    <property type="project" value="TreeGrafter"/>
</dbReference>
<evidence type="ECO:0000259" key="2">
    <source>
        <dbReference type="PROSITE" id="PS50902"/>
    </source>
</evidence>
<feature type="domain" description="Flavodoxin-like" evidence="2">
    <location>
        <begin position="6"/>
        <end position="185"/>
    </location>
</feature>
<dbReference type="FunFam" id="3.40.50.360:FF:000001">
    <property type="entry name" value="NAD(P)H dehydrogenase (Quinone) FQR1-like"/>
    <property type="match status" value="1"/>
</dbReference>
<dbReference type="GO" id="GO:0003955">
    <property type="term" value="F:NAD(P)H dehydrogenase (quinone) activity"/>
    <property type="evidence" value="ECO:0007669"/>
    <property type="project" value="InterPro"/>
</dbReference>
<dbReference type="AlphaFoldDB" id="A0A4Y7TAV2"/>
<proteinExistence type="inferred from homology"/>
<dbReference type="InterPro" id="IPR005025">
    <property type="entry name" value="FMN_Rdtase-like_dom"/>
</dbReference>
<dbReference type="STRING" id="71717.A0A4Y7TAV2"/>
<dbReference type="NCBIfam" id="TIGR01755">
    <property type="entry name" value="flav_wrbA"/>
    <property type="match status" value="1"/>
</dbReference>
<dbReference type="PANTHER" id="PTHR30546:SF23">
    <property type="entry name" value="FLAVOPROTEIN-LIKE PROTEIN YCP4-RELATED"/>
    <property type="match status" value="1"/>
</dbReference>
<evidence type="ECO:0000313" key="4">
    <source>
        <dbReference type="Proteomes" id="UP000298030"/>
    </source>
</evidence>